<evidence type="ECO:0000313" key="1">
    <source>
        <dbReference type="EMBL" id="GAA55290.1"/>
    </source>
</evidence>
<reference key="2">
    <citation type="submission" date="2011-10" db="EMBL/GenBank/DDBJ databases">
        <title>The genome and transcriptome sequence of Clonorchis sinensis provide insights into the carcinogenic liver fluke.</title>
        <authorList>
            <person name="Wang X."/>
            <person name="Huang Y."/>
            <person name="Chen W."/>
            <person name="Liu H."/>
            <person name="Guo L."/>
            <person name="Chen Y."/>
            <person name="Luo F."/>
            <person name="Zhou W."/>
            <person name="Sun J."/>
            <person name="Mao Q."/>
            <person name="Liang P."/>
            <person name="Zhou C."/>
            <person name="Tian Y."/>
            <person name="Men J."/>
            <person name="Lv X."/>
            <person name="Huang L."/>
            <person name="Zhou J."/>
            <person name="Hu Y."/>
            <person name="Li R."/>
            <person name="Zhang F."/>
            <person name="Lei H."/>
            <person name="Li X."/>
            <person name="Hu X."/>
            <person name="Liang C."/>
            <person name="Xu J."/>
            <person name="Wu Z."/>
            <person name="Yu X."/>
        </authorList>
    </citation>
    <scope>NUCLEOTIDE SEQUENCE</scope>
    <source>
        <strain>Henan</strain>
    </source>
</reference>
<dbReference type="Proteomes" id="UP000008909">
    <property type="component" value="Unassembled WGS sequence"/>
</dbReference>
<dbReference type="EMBL" id="DF143990">
    <property type="protein sequence ID" value="GAA55290.1"/>
    <property type="molecule type" value="Genomic_DNA"/>
</dbReference>
<evidence type="ECO:0000313" key="2">
    <source>
        <dbReference type="Proteomes" id="UP000008909"/>
    </source>
</evidence>
<proteinExistence type="predicted"/>
<gene>
    <name evidence="1" type="ORF">CLF_107531</name>
</gene>
<name>G7YQR0_CLOSI</name>
<accession>G7YQR0</accession>
<sequence length="174" mass="19681">MASKPSIAEGRSLGSRGYGMRSVKPCEFEETSDRIMCITRERENLTSIADYSVATLPGRVQPSSNKQKTTVFFYGFPEPKAMLRTTGDGRCTCATGEVASIRTWADWRMPRWANYGIHDAKLVEAMYRCLEMELLNGRIELWEAIQASQMNATYAIKNRLKAMSDASRRVHRPS</sequence>
<dbReference type="AlphaFoldDB" id="G7YQR0"/>
<organism evidence="1 2">
    <name type="scientific">Clonorchis sinensis</name>
    <name type="common">Chinese liver fluke</name>
    <dbReference type="NCBI Taxonomy" id="79923"/>
    <lineage>
        <taxon>Eukaryota</taxon>
        <taxon>Metazoa</taxon>
        <taxon>Spiralia</taxon>
        <taxon>Lophotrochozoa</taxon>
        <taxon>Platyhelminthes</taxon>
        <taxon>Trematoda</taxon>
        <taxon>Digenea</taxon>
        <taxon>Opisthorchiida</taxon>
        <taxon>Opisthorchiata</taxon>
        <taxon>Opisthorchiidae</taxon>
        <taxon>Clonorchis</taxon>
    </lineage>
</organism>
<reference evidence="1" key="1">
    <citation type="journal article" date="2011" name="Genome Biol.">
        <title>The draft genome of the carcinogenic human liver fluke Clonorchis sinensis.</title>
        <authorList>
            <person name="Wang X."/>
            <person name="Chen W."/>
            <person name="Huang Y."/>
            <person name="Sun J."/>
            <person name="Men J."/>
            <person name="Liu H."/>
            <person name="Luo F."/>
            <person name="Guo L."/>
            <person name="Lv X."/>
            <person name="Deng C."/>
            <person name="Zhou C."/>
            <person name="Fan Y."/>
            <person name="Li X."/>
            <person name="Huang L."/>
            <person name="Hu Y."/>
            <person name="Liang C."/>
            <person name="Hu X."/>
            <person name="Xu J."/>
            <person name="Yu X."/>
        </authorList>
    </citation>
    <scope>NUCLEOTIDE SEQUENCE [LARGE SCALE GENOMIC DNA]</scope>
    <source>
        <strain evidence="1">Henan</strain>
    </source>
</reference>
<protein>
    <submittedName>
        <fullName evidence="1">Uncharacterized protein</fullName>
    </submittedName>
</protein>
<keyword evidence="2" id="KW-1185">Reference proteome</keyword>